<evidence type="ECO:0000313" key="2">
    <source>
        <dbReference type="EMBL" id="RCV31130.1"/>
    </source>
</evidence>
<dbReference type="EMBL" id="CM003533">
    <property type="protein sequence ID" value="RCV31130.1"/>
    <property type="molecule type" value="Genomic_DNA"/>
</dbReference>
<feature type="region of interest" description="Disordered" evidence="1">
    <location>
        <begin position="1"/>
        <end position="68"/>
    </location>
</feature>
<protein>
    <submittedName>
        <fullName evidence="2">Uncharacterized protein</fullName>
    </submittedName>
</protein>
<feature type="compositionally biased region" description="Polar residues" evidence="1">
    <location>
        <begin position="1"/>
        <end position="11"/>
    </location>
</feature>
<evidence type="ECO:0000256" key="1">
    <source>
        <dbReference type="SAM" id="MobiDB-lite"/>
    </source>
</evidence>
<gene>
    <name evidence="2" type="ORF">SETIT_6G152100v2</name>
</gene>
<feature type="region of interest" description="Disordered" evidence="1">
    <location>
        <begin position="103"/>
        <end position="122"/>
    </location>
</feature>
<feature type="compositionally biased region" description="Basic and acidic residues" evidence="1">
    <location>
        <begin position="23"/>
        <end position="40"/>
    </location>
</feature>
<accession>A0A368RNF1</accession>
<organism evidence="2">
    <name type="scientific">Setaria italica</name>
    <name type="common">Foxtail millet</name>
    <name type="synonym">Panicum italicum</name>
    <dbReference type="NCBI Taxonomy" id="4555"/>
    <lineage>
        <taxon>Eukaryota</taxon>
        <taxon>Viridiplantae</taxon>
        <taxon>Streptophyta</taxon>
        <taxon>Embryophyta</taxon>
        <taxon>Tracheophyta</taxon>
        <taxon>Spermatophyta</taxon>
        <taxon>Magnoliopsida</taxon>
        <taxon>Liliopsida</taxon>
        <taxon>Poales</taxon>
        <taxon>Poaceae</taxon>
        <taxon>PACMAD clade</taxon>
        <taxon>Panicoideae</taxon>
        <taxon>Panicodae</taxon>
        <taxon>Paniceae</taxon>
        <taxon>Cenchrinae</taxon>
        <taxon>Setaria</taxon>
    </lineage>
</organism>
<reference evidence="2" key="2">
    <citation type="submission" date="2015-07" db="EMBL/GenBank/DDBJ databases">
        <authorList>
            <person name="Noorani M."/>
        </authorList>
    </citation>
    <scope>NUCLEOTIDE SEQUENCE</scope>
    <source>
        <strain evidence="2">Yugu1</strain>
    </source>
</reference>
<name>A0A368RNF1_SETIT</name>
<reference evidence="2" key="1">
    <citation type="journal article" date="2012" name="Nat. Biotechnol.">
        <title>Reference genome sequence of the model plant Setaria.</title>
        <authorList>
            <person name="Bennetzen J.L."/>
            <person name="Schmutz J."/>
            <person name="Wang H."/>
            <person name="Percifield R."/>
            <person name="Hawkins J."/>
            <person name="Pontaroli A.C."/>
            <person name="Estep M."/>
            <person name="Feng L."/>
            <person name="Vaughn J.N."/>
            <person name="Grimwood J."/>
            <person name="Jenkins J."/>
            <person name="Barry K."/>
            <person name="Lindquist E."/>
            <person name="Hellsten U."/>
            <person name="Deshpande S."/>
            <person name="Wang X."/>
            <person name="Wu X."/>
            <person name="Mitros T."/>
            <person name="Triplett J."/>
            <person name="Yang X."/>
            <person name="Ye C.Y."/>
            <person name="Mauro-Herrera M."/>
            <person name="Wang L."/>
            <person name="Li P."/>
            <person name="Sharma M."/>
            <person name="Sharma R."/>
            <person name="Ronald P.C."/>
            <person name="Panaud O."/>
            <person name="Kellogg E.A."/>
            <person name="Brutnell T.P."/>
            <person name="Doust A.N."/>
            <person name="Tuskan G.A."/>
            <person name="Rokhsar D."/>
            <person name="Devos K.M."/>
        </authorList>
    </citation>
    <scope>NUCLEOTIDE SEQUENCE [LARGE SCALE GENOMIC DNA]</scope>
    <source>
        <strain evidence="2">Yugu1</strain>
    </source>
</reference>
<sequence length="122" mass="13416">MASTMPTTGLAGTSVPVRINNRSSRDFRPCRDDPDDDHRRVQLPQPTSLSSTKLGCGGVPQKETKKKWIAKSKKRVSFASPLAQVFGPSKEDYIREMLNAPGWEPVASPMADDDLGEARCEN</sequence>
<proteinExistence type="predicted"/>
<dbReference type="AlphaFoldDB" id="A0A368RNF1"/>
<feature type="compositionally biased region" description="Polar residues" evidence="1">
    <location>
        <begin position="44"/>
        <end position="53"/>
    </location>
</feature>